<evidence type="ECO:0000259" key="1">
    <source>
        <dbReference type="PROSITE" id="PS51787"/>
    </source>
</evidence>
<keyword evidence="3" id="KW-1185">Reference proteome</keyword>
<sequence>MFPLGSVLLPGEMMPLRVFEPRYRTMVAQLLAAGDANPGREPGFGVVLIERGFEVGGGDVRTNVGTWAHIVDKRLESDGRAMLLCQGISRFEVTEWLDDDPFPLARIAPYEDTDGTRAPARIYDEVALEAEELFDLIVELGGPTPEPLTPIDEVDDPTFAWAMELPMGEADRYAILAARSPIDRLTIIADAIATAAAGIQFRLGEQA</sequence>
<dbReference type="SUPFAM" id="SSF88697">
    <property type="entry name" value="PUA domain-like"/>
    <property type="match status" value="1"/>
</dbReference>
<dbReference type="InterPro" id="IPR046336">
    <property type="entry name" value="Lon_prtase_N_sf"/>
</dbReference>
<dbReference type="PANTHER" id="PTHR46732">
    <property type="entry name" value="ATP-DEPENDENT PROTEASE LA (LON) DOMAIN PROTEIN"/>
    <property type="match status" value="1"/>
</dbReference>
<dbReference type="InterPro" id="IPR003111">
    <property type="entry name" value="Lon_prtase_N"/>
</dbReference>
<dbReference type="SMART" id="SM00464">
    <property type="entry name" value="LON"/>
    <property type="match status" value="1"/>
</dbReference>
<gene>
    <name evidence="2" type="ORF">GCM10011489_36020</name>
</gene>
<organism evidence="2 3">
    <name type="scientific">Gordonia jinhuaensis</name>
    <dbReference type="NCBI Taxonomy" id="1517702"/>
    <lineage>
        <taxon>Bacteria</taxon>
        <taxon>Bacillati</taxon>
        <taxon>Actinomycetota</taxon>
        <taxon>Actinomycetes</taxon>
        <taxon>Mycobacteriales</taxon>
        <taxon>Gordoniaceae</taxon>
        <taxon>Gordonia</taxon>
    </lineage>
</organism>
<dbReference type="Proteomes" id="UP000621454">
    <property type="component" value="Unassembled WGS sequence"/>
</dbReference>
<proteinExistence type="predicted"/>
<feature type="domain" description="Lon N-terminal" evidence="1">
    <location>
        <begin position="1"/>
        <end position="196"/>
    </location>
</feature>
<comment type="caution">
    <text evidence="2">The sequence shown here is derived from an EMBL/GenBank/DDBJ whole genome shotgun (WGS) entry which is preliminary data.</text>
</comment>
<reference evidence="2" key="1">
    <citation type="journal article" date="2014" name="Int. J. Syst. Evol. Microbiol.">
        <title>Complete genome sequence of Corynebacterium casei LMG S-19264T (=DSM 44701T), isolated from a smear-ripened cheese.</title>
        <authorList>
            <consortium name="US DOE Joint Genome Institute (JGI-PGF)"/>
            <person name="Walter F."/>
            <person name="Albersmeier A."/>
            <person name="Kalinowski J."/>
            <person name="Ruckert C."/>
        </authorList>
    </citation>
    <scope>NUCLEOTIDE SEQUENCE</scope>
    <source>
        <strain evidence="2">CGMCC 1.12827</strain>
    </source>
</reference>
<protein>
    <recommendedName>
        <fullName evidence="1">Lon N-terminal domain-containing protein</fullName>
    </recommendedName>
</protein>
<dbReference type="AlphaFoldDB" id="A0A916WZT2"/>
<dbReference type="Gene3D" id="2.30.130.40">
    <property type="entry name" value="LON domain-like"/>
    <property type="match status" value="1"/>
</dbReference>
<evidence type="ECO:0000313" key="2">
    <source>
        <dbReference type="EMBL" id="GGB45391.1"/>
    </source>
</evidence>
<dbReference type="EMBL" id="BMGC01000043">
    <property type="protein sequence ID" value="GGB45391.1"/>
    <property type="molecule type" value="Genomic_DNA"/>
</dbReference>
<accession>A0A916WZT2</accession>
<dbReference type="PROSITE" id="PS51787">
    <property type="entry name" value="LON_N"/>
    <property type="match status" value="1"/>
</dbReference>
<dbReference type="Pfam" id="PF02190">
    <property type="entry name" value="LON_substr_bdg"/>
    <property type="match status" value="1"/>
</dbReference>
<name>A0A916WZT2_9ACTN</name>
<evidence type="ECO:0000313" key="3">
    <source>
        <dbReference type="Proteomes" id="UP000621454"/>
    </source>
</evidence>
<reference evidence="2" key="2">
    <citation type="submission" date="2020-09" db="EMBL/GenBank/DDBJ databases">
        <authorList>
            <person name="Sun Q."/>
            <person name="Zhou Y."/>
        </authorList>
    </citation>
    <scope>NUCLEOTIDE SEQUENCE</scope>
    <source>
        <strain evidence="2">CGMCC 1.12827</strain>
    </source>
</reference>
<dbReference type="InterPro" id="IPR015947">
    <property type="entry name" value="PUA-like_sf"/>
</dbReference>
<dbReference type="PANTHER" id="PTHR46732:SF8">
    <property type="entry name" value="ATP-DEPENDENT PROTEASE LA (LON) DOMAIN PROTEIN"/>
    <property type="match status" value="1"/>
</dbReference>